<accession>A0A830DZX8</accession>
<gene>
    <name evidence="2" type="ORF">GCM10007112_02360</name>
</gene>
<proteinExistence type="predicted"/>
<dbReference type="EMBL" id="BMNM01000001">
    <property type="protein sequence ID" value="GGI68939.1"/>
    <property type="molecule type" value="Genomic_DNA"/>
</dbReference>
<dbReference type="Proteomes" id="UP000657075">
    <property type="component" value="Unassembled WGS sequence"/>
</dbReference>
<name>A0A830DZX8_9CREN</name>
<dbReference type="InterPro" id="IPR018977">
    <property type="entry name" value="NurA_domain"/>
</dbReference>
<evidence type="ECO:0000313" key="3">
    <source>
        <dbReference type="Proteomes" id="UP000657075"/>
    </source>
</evidence>
<reference evidence="2" key="1">
    <citation type="journal article" date="2014" name="Int. J. Syst. Evol. Microbiol.">
        <title>Complete genome sequence of Corynebacterium casei LMG S-19264T (=DSM 44701T), isolated from a smear-ripened cheese.</title>
        <authorList>
            <consortium name="US DOE Joint Genome Institute (JGI-PGF)"/>
            <person name="Walter F."/>
            <person name="Albersmeier A."/>
            <person name="Kalinowski J."/>
            <person name="Ruckert C."/>
        </authorList>
    </citation>
    <scope>NUCLEOTIDE SEQUENCE</scope>
    <source>
        <strain evidence="2">JCM 11219</strain>
    </source>
</reference>
<evidence type="ECO:0000259" key="1">
    <source>
        <dbReference type="SMART" id="SM00933"/>
    </source>
</evidence>
<organism evidence="2 3">
    <name type="scientific">Vulcanisaeta souniana JCM 11219</name>
    <dbReference type="NCBI Taxonomy" id="1293586"/>
    <lineage>
        <taxon>Archaea</taxon>
        <taxon>Thermoproteota</taxon>
        <taxon>Thermoprotei</taxon>
        <taxon>Thermoproteales</taxon>
        <taxon>Thermoproteaceae</taxon>
        <taxon>Vulcanisaeta</taxon>
    </lineage>
</organism>
<sequence>MMQGRHLVADIFYDIYYKRLTELGNDRGLGRAGTMHNALSKFIEASDIKDLWKPLPTPSRHSETKATAVDGGVRELELRDGSAIIIARAIAVNNTGEQPIKDVVVNWVPVFTPAIKWVLLSYVEGEVALRAIERGKYDFLLLDGSLYAKITALIHELILTKGFLDLYYIPEVIRALENLYNVLDRARELGVNVIFMSKDSKLKIYKDYILFKALKEIILSDVPFVNINKELLDILNRGIDWYSVVWIRNYRNKLIALAKNYNGSHRDLIRVGIRMALSQSISDMMLLEELIRMQGVRVGITRKLLIGAMDAYLNHKSLIQIDNLLKFIRDRIEDSAGLRTVDDYGNLNIDEELGIVRRALTEFPRILMMYVKFHDNDAPMAVEIPYYDWPLFNHSVPWKLFYDKIDISEHLALLMDMYRDPIHYNKLLWLAHEYANFGEDQFLEYTMAAVNKLRIQTKRRFGMAFNIDLSPQSEDAQE</sequence>
<comment type="caution">
    <text evidence="2">The sequence shown here is derived from an EMBL/GenBank/DDBJ whole genome shotgun (WGS) entry which is preliminary data.</text>
</comment>
<dbReference type="AlphaFoldDB" id="A0A830DZX8"/>
<reference evidence="2" key="2">
    <citation type="submission" date="2020-09" db="EMBL/GenBank/DDBJ databases">
        <authorList>
            <person name="Sun Q."/>
            <person name="Ohkuma M."/>
        </authorList>
    </citation>
    <scope>NUCLEOTIDE SEQUENCE</scope>
    <source>
        <strain evidence="2">JCM 11219</strain>
    </source>
</reference>
<feature type="domain" description="NurA" evidence="1">
    <location>
        <begin position="64"/>
        <end position="437"/>
    </location>
</feature>
<protein>
    <submittedName>
        <fullName evidence="2">Nuclease</fullName>
    </submittedName>
</protein>
<dbReference type="SMART" id="SM00933">
    <property type="entry name" value="NurA"/>
    <property type="match status" value="1"/>
</dbReference>
<dbReference type="Pfam" id="PF09376">
    <property type="entry name" value="NurA"/>
    <property type="match status" value="1"/>
</dbReference>
<evidence type="ECO:0000313" key="2">
    <source>
        <dbReference type="EMBL" id="GGI68939.1"/>
    </source>
</evidence>